<evidence type="ECO:0000256" key="5">
    <source>
        <dbReference type="ARBA" id="ARBA00022989"/>
    </source>
</evidence>
<evidence type="ECO:0000256" key="4">
    <source>
        <dbReference type="ARBA" id="ARBA00022779"/>
    </source>
</evidence>
<dbReference type="Pfam" id="PF20560">
    <property type="entry name" value="MotA_N"/>
    <property type="match status" value="1"/>
</dbReference>
<dbReference type="Proteomes" id="UP000248132">
    <property type="component" value="Unassembled WGS sequence"/>
</dbReference>
<evidence type="ECO:0000256" key="8">
    <source>
        <dbReference type="SAM" id="Phobius"/>
    </source>
</evidence>
<name>A0A318XQR0_9FIRM</name>
<keyword evidence="7" id="KW-0653">Protein transport</keyword>
<feature type="domain" description="MotA/TolQ/ExbB proton channel" evidence="9">
    <location>
        <begin position="106"/>
        <end position="220"/>
    </location>
</feature>
<keyword evidence="3 8" id="KW-0812">Transmembrane</keyword>
<accession>A0A318XQR0</accession>
<dbReference type="InterPro" id="IPR002898">
    <property type="entry name" value="MotA_ExbB_proton_chnl"/>
</dbReference>
<sequence>MDITSIIGLIVGFGGVLLGYLEEGHFQLSSLGSLVNPAAFFIVFGGGFGATLVAFPLGEWKKMLSTASMIFTQKEYNEIDIINELADLSEKARKDGLLSLEQDAQTNKNDLIRKGLALVVDGIETEVIKDILARETALQEEIYESGAKIFESMGGTWPAMGVCGTVMGMLNILKDLSDPLALGPKIAGAFIATFYGISFANLAWLPFGNKIKVKAQRETMINEIIIEGLLSIQAGENPRIIKEKLNLNLMEKLNGGNKKGEATAEEGVEA</sequence>
<evidence type="ECO:0000313" key="12">
    <source>
        <dbReference type="Proteomes" id="UP000248132"/>
    </source>
</evidence>
<keyword evidence="5 8" id="KW-1133">Transmembrane helix</keyword>
<dbReference type="GO" id="GO:0071978">
    <property type="term" value="P:bacterial-type flagellum-dependent swarming motility"/>
    <property type="evidence" value="ECO:0007669"/>
    <property type="project" value="InterPro"/>
</dbReference>
<dbReference type="InterPro" id="IPR047055">
    <property type="entry name" value="MotA-like"/>
</dbReference>
<evidence type="ECO:0000259" key="10">
    <source>
        <dbReference type="Pfam" id="PF20560"/>
    </source>
</evidence>
<dbReference type="RefSeq" id="WP_110460821.1">
    <property type="nucleotide sequence ID" value="NZ_QKMR01000003.1"/>
</dbReference>
<dbReference type="Pfam" id="PF01618">
    <property type="entry name" value="MotA_ExbB"/>
    <property type="match status" value="1"/>
</dbReference>
<evidence type="ECO:0000256" key="6">
    <source>
        <dbReference type="ARBA" id="ARBA00023136"/>
    </source>
</evidence>
<comment type="subcellular location">
    <subcellularLocation>
        <location evidence="1">Cell membrane</location>
        <topology evidence="1">Multi-pass membrane protein</topology>
    </subcellularLocation>
    <subcellularLocation>
        <location evidence="7">Membrane</location>
        <topology evidence="7">Multi-pass membrane protein</topology>
    </subcellularLocation>
</comment>
<dbReference type="NCBIfam" id="NF006583">
    <property type="entry name" value="PRK09109.1"/>
    <property type="match status" value="1"/>
</dbReference>
<evidence type="ECO:0000256" key="3">
    <source>
        <dbReference type="ARBA" id="ARBA00022692"/>
    </source>
</evidence>
<keyword evidence="12" id="KW-1185">Reference proteome</keyword>
<dbReference type="InterPro" id="IPR046786">
    <property type="entry name" value="MotA_N"/>
</dbReference>
<feature type="transmembrane region" description="Helical" evidence="8">
    <location>
        <begin position="186"/>
        <end position="207"/>
    </location>
</feature>
<dbReference type="GO" id="GO:0015031">
    <property type="term" value="P:protein transport"/>
    <property type="evidence" value="ECO:0007669"/>
    <property type="project" value="UniProtKB-KW"/>
</dbReference>
<dbReference type="PANTHER" id="PTHR30433">
    <property type="entry name" value="CHEMOTAXIS PROTEIN MOTA"/>
    <property type="match status" value="1"/>
</dbReference>
<feature type="domain" description="Motility protein A N-terminal" evidence="10">
    <location>
        <begin position="6"/>
        <end position="96"/>
    </location>
</feature>
<dbReference type="GO" id="GO:0005886">
    <property type="term" value="C:plasma membrane"/>
    <property type="evidence" value="ECO:0007669"/>
    <property type="project" value="UniProtKB-SubCell"/>
</dbReference>
<comment type="similarity">
    <text evidence="7">Belongs to the exbB/tolQ family.</text>
</comment>
<evidence type="ECO:0000313" key="11">
    <source>
        <dbReference type="EMBL" id="PYG89535.1"/>
    </source>
</evidence>
<evidence type="ECO:0000256" key="7">
    <source>
        <dbReference type="RuleBase" id="RU004057"/>
    </source>
</evidence>
<evidence type="ECO:0000256" key="1">
    <source>
        <dbReference type="ARBA" id="ARBA00004651"/>
    </source>
</evidence>
<keyword evidence="7" id="KW-0813">Transport</keyword>
<gene>
    <name evidence="11" type="ORF">LY28_00754</name>
</gene>
<keyword evidence="4" id="KW-0283">Flagellar rotation</keyword>
<dbReference type="EMBL" id="QKMR01000003">
    <property type="protein sequence ID" value="PYG89535.1"/>
    <property type="molecule type" value="Genomic_DNA"/>
</dbReference>
<feature type="transmembrane region" description="Helical" evidence="8">
    <location>
        <begin position="6"/>
        <end position="22"/>
    </location>
</feature>
<proteinExistence type="inferred from homology"/>
<evidence type="ECO:0000256" key="2">
    <source>
        <dbReference type="ARBA" id="ARBA00022475"/>
    </source>
</evidence>
<keyword evidence="6 8" id="KW-0472">Membrane</keyword>
<keyword evidence="2" id="KW-1003">Cell membrane</keyword>
<organism evidence="11 12">
    <name type="scientific">Ruminiclostridium sufflavum DSM 19573</name>
    <dbReference type="NCBI Taxonomy" id="1121337"/>
    <lineage>
        <taxon>Bacteria</taxon>
        <taxon>Bacillati</taxon>
        <taxon>Bacillota</taxon>
        <taxon>Clostridia</taxon>
        <taxon>Eubacteriales</taxon>
        <taxon>Oscillospiraceae</taxon>
        <taxon>Ruminiclostridium</taxon>
    </lineage>
</organism>
<dbReference type="GO" id="GO:0006935">
    <property type="term" value="P:chemotaxis"/>
    <property type="evidence" value="ECO:0007669"/>
    <property type="project" value="InterPro"/>
</dbReference>
<dbReference type="OrthoDB" id="9806929at2"/>
<reference evidence="11 12" key="1">
    <citation type="submission" date="2018-06" db="EMBL/GenBank/DDBJ databases">
        <title>Genomic Encyclopedia of Type Strains, Phase I: the one thousand microbial genomes (KMG-I) project.</title>
        <authorList>
            <person name="Kyrpides N."/>
        </authorList>
    </citation>
    <scope>NUCLEOTIDE SEQUENCE [LARGE SCALE GENOMIC DNA]</scope>
    <source>
        <strain evidence="11 12">DSM 19573</strain>
    </source>
</reference>
<comment type="caution">
    <text evidence="11">The sequence shown here is derived from an EMBL/GenBank/DDBJ whole genome shotgun (WGS) entry which is preliminary data.</text>
</comment>
<feature type="transmembrane region" description="Helical" evidence="8">
    <location>
        <begin position="34"/>
        <end position="55"/>
    </location>
</feature>
<dbReference type="AlphaFoldDB" id="A0A318XQR0"/>
<protein>
    <submittedName>
        <fullName evidence="11">Chemotaxis protein MotA</fullName>
    </submittedName>
</protein>
<evidence type="ECO:0000259" key="9">
    <source>
        <dbReference type="Pfam" id="PF01618"/>
    </source>
</evidence>